<feature type="compositionally biased region" description="Low complexity" evidence="1">
    <location>
        <begin position="296"/>
        <end position="306"/>
    </location>
</feature>
<protein>
    <submittedName>
        <fullName evidence="2">Uncharacterized protein</fullName>
    </submittedName>
</protein>
<dbReference type="AlphaFoldDB" id="A0A0H5P9N1"/>
<evidence type="ECO:0000313" key="3">
    <source>
        <dbReference type="Proteomes" id="UP000057820"/>
    </source>
</evidence>
<accession>A0A0H5P9N1</accession>
<gene>
    <name evidence="2" type="ORF">ERS450000_05870</name>
</gene>
<proteinExistence type="predicted"/>
<sequence>MTVEDQQAVREAGRAIRAGDEVDARLWPGYADRDQLREQLENYARDAIEAGREADYLAETDLAPFDAALVGINDDIEDRIERMSVSHDQLLAAAEAAKGLAPAERHQIRAVLADVEAGVDEDYELPELMWVDERSKAQLDTDRSHQQGAGLAETFCREAMQVIADGKTQPSNAHTQTLEGVLSTVGDNLYSVASGSVDDAHRTQFVKDRTELGRALTAAGVYDETKADIRELVDTRARQAGKLGRGAVEREQRWKTRTTEILARRDDARAQQHAARTARPRSTKTCATRVDRSAQTTSPAPTGARTAARRHYTPGVER</sequence>
<keyword evidence="2" id="KW-0614">Plasmid</keyword>
<organism evidence="2 3">
    <name type="scientific">Nocardia farcinica</name>
    <dbReference type="NCBI Taxonomy" id="37329"/>
    <lineage>
        <taxon>Bacteria</taxon>
        <taxon>Bacillati</taxon>
        <taxon>Actinomycetota</taxon>
        <taxon>Actinomycetes</taxon>
        <taxon>Mycobacteriales</taxon>
        <taxon>Nocardiaceae</taxon>
        <taxon>Nocardia</taxon>
    </lineage>
</organism>
<evidence type="ECO:0000313" key="2">
    <source>
        <dbReference type="EMBL" id="CRY84128.1"/>
    </source>
</evidence>
<reference evidence="3" key="1">
    <citation type="submission" date="2015-03" db="EMBL/GenBank/DDBJ databases">
        <authorList>
            <consortium name="Pathogen Informatics"/>
        </authorList>
    </citation>
    <scope>NUCLEOTIDE SEQUENCE [LARGE SCALE GENOMIC DNA]</scope>
    <source>
        <strain evidence="3">NCTC11134</strain>
        <plasmid evidence="3">2</plasmid>
    </source>
</reference>
<feature type="region of interest" description="Disordered" evidence="1">
    <location>
        <begin position="266"/>
        <end position="318"/>
    </location>
</feature>
<dbReference type="RefSeq" id="WP_060594890.1">
    <property type="nucleotide sequence ID" value="NZ_CP031418.1"/>
</dbReference>
<geneLocation type="plasmid" evidence="2">
    <name>2</name>
</geneLocation>
<evidence type="ECO:0000256" key="1">
    <source>
        <dbReference type="SAM" id="MobiDB-lite"/>
    </source>
</evidence>
<dbReference type="KEGG" id="nfr:ERS450000_05870"/>
<dbReference type="EMBL" id="LN868939">
    <property type="protein sequence ID" value="CRY84128.1"/>
    <property type="molecule type" value="Genomic_DNA"/>
</dbReference>
<name>A0A0H5P9N1_NOCFR</name>
<dbReference type="Proteomes" id="UP000057820">
    <property type="component" value="Plasmid 2"/>
</dbReference>